<dbReference type="AlphaFoldDB" id="A0A511FBR3"/>
<reference evidence="3 5" key="1">
    <citation type="submission" date="2019-07" db="EMBL/GenBank/DDBJ databases">
        <title>Whole genome shotgun sequence of Cellulomonas hominis NBRC 16055.</title>
        <authorList>
            <person name="Hosoyama A."/>
            <person name="Uohara A."/>
            <person name="Ohji S."/>
            <person name="Ichikawa N."/>
        </authorList>
    </citation>
    <scope>NUCLEOTIDE SEQUENCE [LARGE SCALE GENOMIC DNA]</scope>
    <source>
        <strain evidence="3 5">NBRC 16055</strain>
    </source>
</reference>
<keyword evidence="5" id="KW-1185">Reference proteome</keyword>
<sequence length="125" mass="12764">MSREDTPLPLPDPVPPTEERFDAEGRPLDPRAIARASLAADRNWSLWVVSGAVALSVAVAVVAGTPTGALVLAVFLACCAVVRGVVRGGPAALVVRSRVTDVTVLAALAIAIGVLSQIVPVPVVP</sequence>
<evidence type="ECO:0000256" key="1">
    <source>
        <dbReference type="SAM" id="MobiDB-lite"/>
    </source>
</evidence>
<evidence type="ECO:0000313" key="3">
    <source>
        <dbReference type="EMBL" id="GEL46699.1"/>
    </source>
</evidence>
<accession>A0A511FBR3</accession>
<dbReference type="Proteomes" id="UP000321723">
    <property type="component" value="Unassembled WGS sequence"/>
</dbReference>
<name>A0A511FBR3_9CELL</name>
<organism evidence="3 5">
    <name type="scientific">Cellulomonas hominis</name>
    <dbReference type="NCBI Taxonomy" id="156981"/>
    <lineage>
        <taxon>Bacteria</taxon>
        <taxon>Bacillati</taxon>
        <taxon>Actinomycetota</taxon>
        <taxon>Actinomycetes</taxon>
        <taxon>Micrococcales</taxon>
        <taxon>Cellulomonadaceae</taxon>
        <taxon>Cellulomonas</taxon>
    </lineage>
</organism>
<reference evidence="4 6" key="2">
    <citation type="submission" date="2020-08" db="EMBL/GenBank/DDBJ databases">
        <title>Sequencing the genomes of 1000 actinobacteria strains.</title>
        <authorList>
            <person name="Klenk H.-P."/>
        </authorList>
    </citation>
    <scope>NUCLEOTIDE SEQUENCE [LARGE SCALE GENOMIC DNA]</scope>
    <source>
        <strain evidence="4 6">DSM 9581</strain>
    </source>
</reference>
<evidence type="ECO:0000256" key="2">
    <source>
        <dbReference type="SAM" id="Phobius"/>
    </source>
</evidence>
<protein>
    <submittedName>
        <fullName evidence="4">Uncharacterized membrane protein HdeD (DUF308 family)</fullName>
    </submittedName>
</protein>
<dbReference type="RefSeq" id="WP_146836839.1">
    <property type="nucleotide sequence ID" value="NZ_BJVQ01000021.1"/>
</dbReference>
<dbReference type="EMBL" id="BJVQ01000021">
    <property type="protein sequence ID" value="GEL46699.1"/>
    <property type="molecule type" value="Genomic_DNA"/>
</dbReference>
<proteinExistence type="predicted"/>
<feature type="transmembrane region" description="Helical" evidence="2">
    <location>
        <begin position="98"/>
        <end position="119"/>
    </location>
</feature>
<dbReference type="EMBL" id="JACHDN010000001">
    <property type="protein sequence ID" value="MBB5473825.1"/>
    <property type="molecule type" value="Genomic_DNA"/>
</dbReference>
<feature type="transmembrane region" description="Helical" evidence="2">
    <location>
        <begin position="44"/>
        <end position="63"/>
    </location>
</feature>
<comment type="caution">
    <text evidence="3">The sequence shown here is derived from an EMBL/GenBank/DDBJ whole genome shotgun (WGS) entry which is preliminary data.</text>
</comment>
<feature type="transmembrane region" description="Helical" evidence="2">
    <location>
        <begin position="69"/>
        <end position="86"/>
    </location>
</feature>
<evidence type="ECO:0000313" key="4">
    <source>
        <dbReference type="EMBL" id="MBB5473825.1"/>
    </source>
</evidence>
<evidence type="ECO:0000313" key="6">
    <source>
        <dbReference type="Proteomes" id="UP000564629"/>
    </source>
</evidence>
<keyword evidence="2" id="KW-0812">Transmembrane</keyword>
<feature type="compositionally biased region" description="Basic and acidic residues" evidence="1">
    <location>
        <begin position="17"/>
        <end position="26"/>
    </location>
</feature>
<keyword evidence="2" id="KW-1133">Transmembrane helix</keyword>
<gene>
    <name evidence="3" type="ORF">CHO01_18150</name>
    <name evidence="4" type="ORF">HNR08_002561</name>
</gene>
<keyword evidence="2" id="KW-0472">Membrane</keyword>
<dbReference type="Proteomes" id="UP000564629">
    <property type="component" value="Unassembled WGS sequence"/>
</dbReference>
<evidence type="ECO:0000313" key="5">
    <source>
        <dbReference type="Proteomes" id="UP000321723"/>
    </source>
</evidence>
<feature type="region of interest" description="Disordered" evidence="1">
    <location>
        <begin position="1"/>
        <end position="26"/>
    </location>
</feature>